<comment type="similarity">
    <text evidence="2 4">Belongs to the pyridoxal phosphate-binding protein YggS/PROSC family.</text>
</comment>
<dbReference type="InterPro" id="IPR011078">
    <property type="entry name" value="PyrdxlP_homeostasis"/>
</dbReference>
<evidence type="ECO:0000256" key="1">
    <source>
        <dbReference type="ARBA" id="ARBA00022898"/>
    </source>
</evidence>
<gene>
    <name evidence="6" type="ORF">D6C00_09620</name>
</gene>
<protein>
    <recommendedName>
        <fullName evidence="2">Pyridoxal phosphate homeostasis protein</fullName>
        <shortName evidence="2">PLP homeostasis protein</shortName>
    </recommendedName>
</protein>
<dbReference type="PANTHER" id="PTHR10146:SF14">
    <property type="entry name" value="PYRIDOXAL PHOSPHATE HOMEOSTASIS PROTEIN"/>
    <property type="match status" value="1"/>
</dbReference>
<dbReference type="HAMAP" id="MF_02087">
    <property type="entry name" value="PLP_homeostasis"/>
    <property type="match status" value="1"/>
</dbReference>
<dbReference type="OrthoDB" id="9804072at2"/>
<keyword evidence="7" id="KW-1185">Reference proteome</keyword>
<evidence type="ECO:0000256" key="3">
    <source>
        <dbReference type="PIRSR" id="PIRSR004848-1"/>
    </source>
</evidence>
<dbReference type="Proteomes" id="UP000287798">
    <property type="component" value="Unassembled WGS sequence"/>
</dbReference>
<organism evidence="6 7">
    <name type="scientific">Thiohalobacter thiocyanaticus</name>
    <dbReference type="NCBI Taxonomy" id="585455"/>
    <lineage>
        <taxon>Bacteria</taxon>
        <taxon>Pseudomonadati</taxon>
        <taxon>Pseudomonadota</taxon>
        <taxon>Gammaproteobacteria</taxon>
        <taxon>Thiohalobacterales</taxon>
        <taxon>Thiohalobacteraceae</taxon>
        <taxon>Thiohalobacter</taxon>
    </lineage>
</organism>
<name>A0A426QMW6_9GAMM</name>
<sequence>MCQRRQELLERISEWCDQYGRGRDCVRLLAVSKQFPADDIQTLAGCGQSAFGESYLKEALDKLDMLSGLNLEWHFIGPMQSNKTRRIAERFAWVQSLDRLKVAQRLAEQRPAELPPLNVCLQVNISGEASKSGTDPADLPGLAAAVTGLPQLRLRGLMAIPAPTIQFGEQRRAFARLRDLYDSLVTAGHDLDTLSMGMSNDLEAAIAEGGTLVRVGTALFGQRAAAPAAD</sequence>
<dbReference type="Gene3D" id="3.20.20.10">
    <property type="entry name" value="Alanine racemase"/>
    <property type="match status" value="1"/>
</dbReference>
<evidence type="ECO:0000313" key="6">
    <source>
        <dbReference type="EMBL" id="RRQ23100.1"/>
    </source>
</evidence>
<feature type="modified residue" description="N6-(pyridoxal phosphate)lysine" evidence="2 3">
    <location>
        <position position="33"/>
    </location>
</feature>
<dbReference type="PANTHER" id="PTHR10146">
    <property type="entry name" value="PROLINE SYNTHETASE CO-TRANSCRIBED BACTERIAL HOMOLOG PROTEIN"/>
    <property type="match status" value="1"/>
</dbReference>
<dbReference type="InterPro" id="IPR001608">
    <property type="entry name" value="Ala_racemase_N"/>
</dbReference>
<comment type="caution">
    <text evidence="6">The sequence shown here is derived from an EMBL/GenBank/DDBJ whole genome shotgun (WGS) entry which is preliminary data.</text>
</comment>
<evidence type="ECO:0000313" key="7">
    <source>
        <dbReference type="Proteomes" id="UP000287798"/>
    </source>
</evidence>
<dbReference type="NCBIfam" id="TIGR00044">
    <property type="entry name" value="YggS family pyridoxal phosphate-dependent enzyme"/>
    <property type="match status" value="1"/>
</dbReference>
<reference evidence="6 7" key="1">
    <citation type="journal article" date="2010" name="Int. J. Syst. Evol. Microbiol.">
        <title>Thiohalobacter thiocyanaticus gen. nov., sp. nov., a moderately halophilic, sulfur-oxidizing gammaproteobacterium from hypersaline lakes, that utilizes thiocyanate.</title>
        <authorList>
            <person name="Sorokin D.Y."/>
            <person name="Kovaleva O.L."/>
            <person name="Tourova T.P."/>
            <person name="Muyzer G."/>
        </authorList>
    </citation>
    <scope>NUCLEOTIDE SEQUENCE [LARGE SCALE GENOMIC DNA]</scope>
    <source>
        <strain evidence="6 7">Hrh1</strain>
    </source>
</reference>
<dbReference type="InterPro" id="IPR029066">
    <property type="entry name" value="PLP-binding_barrel"/>
</dbReference>
<feature type="domain" description="Alanine racemase N-terminal" evidence="5">
    <location>
        <begin position="27"/>
        <end position="223"/>
    </location>
</feature>
<dbReference type="GO" id="GO:0030170">
    <property type="term" value="F:pyridoxal phosphate binding"/>
    <property type="evidence" value="ECO:0007669"/>
    <property type="project" value="UniProtKB-UniRule"/>
</dbReference>
<dbReference type="CDD" id="cd06824">
    <property type="entry name" value="PLPDE_III_Yggs_like"/>
    <property type="match status" value="1"/>
</dbReference>
<proteinExistence type="inferred from homology"/>
<dbReference type="Pfam" id="PF01168">
    <property type="entry name" value="Ala_racemase_N"/>
    <property type="match status" value="1"/>
</dbReference>
<comment type="function">
    <text evidence="2">Pyridoxal 5'-phosphate (PLP)-binding protein, which is involved in PLP homeostasis.</text>
</comment>
<evidence type="ECO:0000259" key="5">
    <source>
        <dbReference type="Pfam" id="PF01168"/>
    </source>
</evidence>
<comment type="cofactor">
    <cofactor evidence="3">
        <name>pyridoxal 5'-phosphate</name>
        <dbReference type="ChEBI" id="CHEBI:597326"/>
    </cofactor>
</comment>
<dbReference type="EMBL" id="QZMU01000001">
    <property type="protein sequence ID" value="RRQ23100.1"/>
    <property type="molecule type" value="Genomic_DNA"/>
</dbReference>
<dbReference type="PIRSF" id="PIRSF004848">
    <property type="entry name" value="YBL036c_PLPDEIII"/>
    <property type="match status" value="1"/>
</dbReference>
<evidence type="ECO:0000256" key="2">
    <source>
        <dbReference type="HAMAP-Rule" id="MF_02087"/>
    </source>
</evidence>
<dbReference type="AlphaFoldDB" id="A0A426QMW6"/>
<evidence type="ECO:0000256" key="4">
    <source>
        <dbReference type="RuleBase" id="RU004514"/>
    </source>
</evidence>
<dbReference type="SUPFAM" id="SSF51419">
    <property type="entry name" value="PLP-binding barrel"/>
    <property type="match status" value="1"/>
</dbReference>
<accession>A0A426QMW6</accession>
<keyword evidence="1 2" id="KW-0663">Pyridoxal phosphate</keyword>